<evidence type="ECO:0000313" key="2">
    <source>
        <dbReference type="Proteomes" id="UP000827976"/>
    </source>
</evidence>
<dbReference type="EMBL" id="CM037015">
    <property type="protein sequence ID" value="KAH7682889.1"/>
    <property type="molecule type" value="Genomic_DNA"/>
</dbReference>
<dbReference type="Proteomes" id="UP000827976">
    <property type="component" value="Chromosome 5"/>
</dbReference>
<gene>
    <name evidence="1" type="ORF">IHE45_05G148400</name>
</gene>
<sequence length="167" mass="18528">MSTCNPFLELPEELGYVQCSFCTTILLAMQVSVPCSSLLKMVTVKCGHCTALLSVSLVRASFVPLQLLASLGADEVYESPEKRQRAPSAYNHFIKEEIKRIKSRKPNITHKEAFSMAAKNWAQFPRFQQKGGGESCSRGEDGKEAKDEHGEDSFAANLDEHKSNTQN</sequence>
<organism evidence="1 2">
    <name type="scientific">Dioscorea alata</name>
    <name type="common">Purple yam</name>
    <dbReference type="NCBI Taxonomy" id="55571"/>
    <lineage>
        <taxon>Eukaryota</taxon>
        <taxon>Viridiplantae</taxon>
        <taxon>Streptophyta</taxon>
        <taxon>Embryophyta</taxon>
        <taxon>Tracheophyta</taxon>
        <taxon>Spermatophyta</taxon>
        <taxon>Magnoliopsida</taxon>
        <taxon>Liliopsida</taxon>
        <taxon>Dioscoreales</taxon>
        <taxon>Dioscoreaceae</taxon>
        <taxon>Dioscorea</taxon>
    </lineage>
</organism>
<reference evidence="2" key="1">
    <citation type="journal article" date="2022" name="Nat. Commun.">
        <title>Chromosome evolution and the genetic basis of agronomically important traits in greater yam.</title>
        <authorList>
            <person name="Bredeson J.V."/>
            <person name="Lyons J.B."/>
            <person name="Oniyinde I.O."/>
            <person name="Okereke N.R."/>
            <person name="Kolade O."/>
            <person name="Nnabue I."/>
            <person name="Nwadili C.O."/>
            <person name="Hribova E."/>
            <person name="Parker M."/>
            <person name="Nwogha J."/>
            <person name="Shu S."/>
            <person name="Carlson J."/>
            <person name="Kariba R."/>
            <person name="Muthemba S."/>
            <person name="Knop K."/>
            <person name="Barton G.J."/>
            <person name="Sherwood A.V."/>
            <person name="Lopez-Montes A."/>
            <person name="Asiedu R."/>
            <person name="Jamnadass R."/>
            <person name="Muchugi A."/>
            <person name="Goodstein D."/>
            <person name="Egesi C.N."/>
            <person name="Featherston J."/>
            <person name="Asfaw A."/>
            <person name="Simpson G.G."/>
            <person name="Dolezel J."/>
            <person name="Hendre P.S."/>
            <person name="Van Deynze A."/>
            <person name="Kumar P.L."/>
            <person name="Obidiegwu J.E."/>
            <person name="Bhattacharjee R."/>
            <person name="Rokhsar D.S."/>
        </authorList>
    </citation>
    <scope>NUCLEOTIDE SEQUENCE [LARGE SCALE GENOMIC DNA]</scope>
    <source>
        <strain evidence="2">cv. TDa95/00328</strain>
    </source>
</reference>
<proteinExistence type="predicted"/>
<evidence type="ECO:0000313" key="1">
    <source>
        <dbReference type="EMBL" id="KAH7682889.1"/>
    </source>
</evidence>
<name>A0ACB7W682_DIOAL</name>
<accession>A0ACB7W682</accession>
<keyword evidence="2" id="KW-1185">Reference proteome</keyword>
<protein>
    <submittedName>
        <fullName evidence="1">YABBY protein</fullName>
    </submittedName>
</protein>
<comment type="caution">
    <text evidence="1">The sequence shown here is derived from an EMBL/GenBank/DDBJ whole genome shotgun (WGS) entry which is preliminary data.</text>
</comment>